<gene>
    <name evidence="2" type="ORF">E5352_05760</name>
</gene>
<evidence type="ECO:0000313" key="3">
    <source>
        <dbReference type="Proteomes" id="UP000306631"/>
    </source>
</evidence>
<organism evidence="2 3">
    <name type="scientific">Stenotrophomonas maltophilia</name>
    <name type="common">Pseudomonas maltophilia</name>
    <name type="synonym">Xanthomonas maltophilia</name>
    <dbReference type="NCBI Taxonomy" id="40324"/>
    <lineage>
        <taxon>Bacteria</taxon>
        <taxon>Pseudomonadati</taxon>
        <taxon>Pseudomonadota</taxon>
        <taxon>Gammaproteobacteria</taxon>
        <taxon>Lysobacterales</taxon>
        <taxon>Lysobacteraceae</taxon>
        <taxon>Stenotrophomonas</taxon>
        <taxon>Stenotrophomonas maltophilia group</taxon>
    </lineage>
</organism>
<dbReference type="EMBL" id="SRYW01000004">
    <property type="protein sequence ID" value="TGY35225.1"/>
    <property type="molecule type" value="Genomic_DNA"/>
</dbReference>
<dbReference type="Proteomes" id="UP000306631">
    <property type="component" value="Unassembled WGS sequence"/>
</dbReference>
<comment type="caution">
    <text evidence="2">The sequence shown here is derived from an EMBL/GenBank/DDBJ whole genome shotgun (WGS) entry which is preliminary data.</text>
</comment>
<feature type="region of interest" description="Disordered" evidence="1">
    <location>
        <begin position="1"/>
        <end position="22"/>
    </location>
</feature>
<sequence length="62" mass="6646">MTDTDFNRAMQQGLPPIAPPATPGLAVTEYRMDGVLPGNADIEMNNHEAIHGICAQGESDEH</sequence>
<dbReference type="OrthoDB" id="6047701at2"/>
<accession>A0A4S2D2F9</accession>
<name>A0A4S2D2F9_STEMA</name>
<evidence type="ECO:0000313" key="2">
    <source>
        <dbReference type="EMBL" id="TGY35225.1"/>
    </source>
</evidence>
<proteinExistence type="predicted"/>
<dbReference type="AlphaFoldDB" id="A0A4S2D2F9"/>
<reference evidence="2 3" key="1">
    <citation type="submission" date="2019-04" db="EMBL/GenBank/DDBJ databases">
        <title>Microbes associate with the intestines of laboratory mice.</title>
        <authorList>
            <person name="Navarre W."/>
            <person name="Wong E."/>
            <person name="Huang K."/>
            <person name="Tropini C."/>
            <person name="Ng K."/>
            <person name="Yu B."/>
        </authorList>
    </citation>
    <scope>NUCLEOTIDE SEQUENCE [LARGE SCALE GENOMIC DNA]</scope>
    <source>
        <strain evidence="2 3">NM62_B4-13</strain>
    </source>
</reference>
<dbReference type="RefSeq" id="WP_136003864.1">
    <property type="nucleotide sequence ID" value="NZ_SRYW01000004.1"/>
</dbReference>
<protein>
    <submittedName>
        <fullName evidence="2">Uncharacterized protein</fullName>
    </submittedName>
</protein>
<evidence type="ECO:0000256" key="1">
    <source>
        <dbReference type="SAM" id="MobiDB-lite"/>
    </source>
</evidence>